<dbReference type="EMBL" id="HF935262">
    <property type="protein sequence ID" value="CCX05624.1"/>
    <property type="molecule type" value="Genomic_DNA"/>
</dbReference>
<dbReference type="AlphaFoldDB" id="U4L0Q4"/>
<gene>
    <name evidence="2" type="ORF">PCON_05211</name>
</gene>
<keyword evidence="3" id="KW-1185">Reference proteome</keyword>
<reference evidence="2 3" key="1">
    <citation type="journal article" date="2013" name="PLoS Genet.">
        <title>The genome and development-dependent transcriptomes of Pyronema confluens: a window into fungal evolution.</title>
        <authorList>
            <person name="Traeger S."/>
            <person name="Altegoer F."/>
            <person name="Freitag M."/>
            <person name="Gabaldon T."/>
            <person name="Kempken F."/>
            <person name="Kumar A."/>
            <person name="Marcet-Houben M."/>
            <person name="Poggeler S."/>
            <person name="Stajich J.E."/>
            <person name="Nowrousian M."/>
        </authorList>
    </citation>
    <scope>NUCLEOTIDE SEQUENCE [LARGE SCALE GENOMIC DNA]</scope>
    <source>
        <strain evidence="3">CBS 100304</strain>
        <tissue evidence="2">Vegetative mycelium</tissue>
    </source>
</reference>
<protein>
    <submittedName>
        <fullName evidence="2">Uncharacterized protein</fullName>
    </submittedName>
</protein>
<evidence type="ECO:0000313" key="2">
    <source>
        <dbReference type="EMBL" id="CCX05624.1"/>
    </source>
</evidence>
<evidence type="ECO:0000313" key="3">
    <source>
        <dbReference type="Proteomes" id="UP000018144"/>
    </source>
</evidence>
<proteinExistence type="predicted"/>
<feature type="compositionally biased region" description="Gly residues" evidence="1">
    <location>
        <begin position="1"/>
        <end position="11"/>
    </location>
</feature>
<feature type="region of interest" description="Disordered" evidence="1">
    <location>
        <begin position="1"/>
        <end position="36"/>
    </location>
</feature>
<dbReference type="Proteomes" id="UP000018144">
    <property type="component" value="Unassembled WGS sequence"/>
</dbReference>
<organism evidence="2 3">
    <name type="scientific">Pyronema omphalodes (strain CBS 100304)</name>
    <name type="common">Pyronema confluens</name>
    <dbReference type="NCBI Taxonomy" id="1076935"/>
    <lineage>
        <taxon>Eukaryota</taxon>
        <taxon>Fungi</taxon>
        <taxon>Dikarya</taxon>
        <taxon>Ascomycota</taxon>
        <taxon>Pezizomycotina</taxon>
        <taxon>Pezizomycetes</taxon>
        <taxon>Pezizales</taxon>
        <taxon>Pyronemataceae</taxon>
        <taxon>Pyronema</taxon>
    </lineage>
</organism>
<name>U4L0Q4_PYROM</name>
<sequence length="90" mass="9668">MDIDSGSGGGAAQDSGASLVMRQTPSKRPCTAPPYRDQPTFKRSFVIWQPHNASYNSFSSLSTAGIAVPFSDLMLLNSVPHNQSRNSKVP</sequence>
<accession>U4L0Q4</accession>
<evidence type="ECO:0000256" key="1">
    <source>
        <dbReference type="SAM" id="MobiDB-lite"/>
    </source>
</evidence>